<keyword evidence="1" id="KW-0547">Nucleotide-binding</keyword>
<dbReference type="EMBL" id="JADJZA010000001">
    <property type="protein sequence ID" value="MBK9295349.1"/>
    <property type="molecule type" value="Genomic_DNA"/>
</dbReference>
<dbReference type="Pfam" id="PF01695">
    <property type="entry name" value="IstB_IS21"/>
    <property type="match status" value="1"/>
</dbReference>
<dbReference type="InterPro" id="IPR047661">
    <property type="entry name" value="IstB"/>
</dbReference>
<reference evidence="4 5" key="1">
    <citation type="submission" date="2020-10" db="EMBL/GenBank/DDBJ databases">
        <title>Connecting structure to function with the recovery of over 1000 high-quality activated sludge metagenome-assembled genomes encoding full-length rRNA genes using long-read sequencing.</title>
        <authorList>
            <person name="Singleton C.M."/>
            <person name="Petriglieri F."/>
            <person name="Kristensen J.M."/>
            <person name="Kirkegaard R.H."/>
            <person name="Michaelsen T.Y."/>
            <person name="Andersen M.H."/>
            <person name="Karst S.M."/>
            <person name="Dueholm M.S."/>
            <person name="Nielsen P.H."/>
            <person name="Albertsen M."/>
        </authorList>
    </citation>
    <scope>NUCLEOTIDE SEQUENCE [LARGE SCALE GENOMIC DNA]</scope>
    <source>
        <strain evidence="4">Lyne_18-Q3-R50-59_MAXAC.006</strain>
    </source>
</reference>
<name>A0A936TD86_9ACTN</name>
<organism evidence="4 5">
    <name type="scientific">Candidatus Neomicrothrix subdominans</name>
    <dbReference type="NCBI Taxonomy" id="2954438"/>
    <lineage>
        <taxon>Bacteria</taxon>
        <taxon>Bacillati</taxon>
        <taxon>Actinomycetota</taxon>
        <taxon>Acidimicrobiia</taxon>
        <taxon>Acidimicrobiales</taxon>
        <taxon>Microthrixaceae</taxon>
        <taxon>Candidatus Neomicrothrix</taxon>
    </lineage>
</organism>
<evidence type="ECO:0000313" key="5">
    <source>
        <dbReference type="Proteomes" id="UP000727993"/>
    </source>
</evidence>
<keyword evidence="2 4" id="KW-0067">ATP-binding</keyword>
<dbReference type="AlphaFoldDB" id="A0A936TD86"/>
<feature type="domain" description="IstB-like ATP-binding" evidence="3">
    <location>
        <begin position="17"/>
        <end position="251"/>
    </location>
</feature>
<evidence type="ECO:0000313" key="4">
    <source>
        <dbReference type="EMBL" id="MBK9295349.1"/>
    </source>
</evidence>
<accession>A0A936TD86</accession>
<dbReference type="SUPFAM" id="SSF52540">
    <property type="entry name" value="P-loop containing nucleoside triphosphate hydrolases"/>
    <property type="match status" value="1"/>
</dbReference>
<protein>
    <submittedName>
        <fullName evidence="4">ATP-binding protein</fullName>
    </submittedName>
</protein>
<evidence type="ECO:0000256" key="1">
    <source>
        <dbReference type="ARBA" id="ARBA00022741"/>
    </source>
</evidence>
<dbReference type="InterPro" id="IPR002611">
    <property type="entry name" value="IstB_ATP-bd"/>
</dbReference>
<dbReference type="PANTHER" id="PTHR30050:SF4">
    <property type="entry name" value="ATP-BINDING PROTEIN RV3427C IN INSERTION SEQUENCE-RELATED"/>
    <property type="match status" value="1"/>
</dbReference>
<dbReference type="CDD" id="cd00009">
    <property type="entry name" value="AAA"/>
    <property type="match status" value="1"/>
</dbReference>
<dbReference type="InterPro" id="IPR028350">
    <property type="entry name" value="DNAC/IstB-like"/>
</dbReference>
<evidence type="ECO:0000259" key="3">
    <source>
        <dbReference type="Pfam" id="PF01695"/>
    </source>
</evidence>
<evidence type="ECO:0000256" key="2">
    <source>
        <dbReference type="ARBA" id="ARBA00022840"/>
    </source>
</evidence>
<comment type="caution">
    <text evidence="4">The sequence shown here is derived from an EMBL/GenBank/DDBJ whole genome shotgun (WGS) entry which is preliminary data.</text>
</comment>
<dbReference type="GO" id="GO:0006260">
    <property type="term" value="P:DNA replication"/>
    <property type="evidence" value="ECO:0007669"/>
    <property type="project" value="TreeGrafter"/>
</dbReference>
<gene>
    <name evidence="4" type="ORF">IPN02_00410</name>
</gene>
<dbReference type="GO" id="GO:0005524">
    <property type="term" value="F:ATP binding"/>
    <property type="evidence" value="ECO:0007669"/>
    <property type="project" value="UniProtKB-KW"/>
</dbReference>
<dbReference type="PANTHER" id="PTHR30050">
    <property type="entry name" value="CHROMOSOMAL REPLICATION INITIATOR PROTEIN DNAA"/>
    <property type="match status" value="1"/>
</dbReference>
<dbReference type="InterPro" id="IPR027417">
    <property type="entry name" value="P-loop_NTPase"/>
</dbReference>
<dbReference type="Gene3D" id="3.40.50.300">
    <property type="entry name" value="P-loop containing nucleotide triphosphate hydrolases"/>
    <property type="match status" value="1"/>
</dbReference>
<sequence length="260" mass="28925">MSPTSTLTPSITPELTATLRRLKLGQLIDTLPERLALAKSSKMSYAEFLQLLLADEVSRRDTTSAARKAKAAGLDQRMRLEHWDATANVTYNQAILDELASLRFVDAGQNALIIGPVGVGKTFLAVALGHTAIRRGKSVHFERSDRLFKRLRIARLDNTLDVELRKLLRVDLLIIDDYALTASDASATNDFYDLVVERHRRASTVITSNRDPSEWLALLADQLLAQSAIDRFASAAFELVIDGESYRDRQKPRLTPPPAD</sequence>
<dbReference type="NCBIfam" id="NF038214">
    <property type="entry name" value="IS21_help_AAA"/>
    <property type="match status" value="1"/>
</dbReference>
<proteinExistence type="predicted"/>
<dbReference type="Proteomes" id="UP000727993">
    <property type="component" value="Unassembled WGS sequence"/>
</dbReference>
<dbReference type="PIRSF" id="PIRSF003073">
    <property type="entry name" value="DNAC_TnpB_IstB"/>
    <property type="match status" value="1"/>
</dbReference>